<gene>
    <name evidence="2" type="ORF">PLOB_00045572</name>
</gene>
<evidence type="ECO:0000313" key="2">
    <source>
        <dbReference type="EMBL" id="CAH3040922.1"/>
    </source>
</evidence>
<evidence type="ECO:0000313" key="3">
    <source>
        <dbReference type="Proteomes" id="UP001159405"/>
    </source>
</evidence>
<feature type="region of interest" description="Disordered" evidence="1">
    <location>
        <begin position="205"/>
        <end position="225"/>
    </location>
</feature>
<name>A0ABN8N3M2_9CNID</name>
<organism evidence="2 3">
    <name type="scientific">Porites lobata</name>
    <dbReference type="NCBI Taxonomy" id="104759"/>
    <lineage>
        <taxon>Eukaryota</taxon>
        <taxon>Metazoa</taxon>
        <taxon>Cnidaria</taxon>
        <taxon>Anthozoa</taxon>
        <taxon>Hexacorallia</taxon>
        <taxon>Scleractinia</taxon>
        <taxon>Fungiina</taxon>
        <taxon>Poritidae</taxon>
        <taxon>Porites</taxon>
    </lineage>
</organism>
<comment type="caution">
    <text evidence="2">The sequence shown here is derived from an EMBL/GenBank/DDBJ whole genome shotgun (WGS) entry which is preliminary data.</text>
</comment>
<proteinExistence type="predicted"/>
<sequence>MARKYELSREGNDLRLTFSSSDITLSRLATAFEVSPSSLYIKEEWGDCTYWANESGRFNLSNLADGTCLVVMGQSKNSVITSETGNCLSYAAPADTGKSRLPFKPFFRRGKSNSASTFGCKIILAKKNGKSFTELNQTYINVSEDSANVEDITRKVQEKWGNVVLVAGNGLPIQDEEGTRGSKFWKCPSRRVFAIKDKETAKVKASKRYHESEPSSEEEFGREKCAPKKKKADKFVKQEVKEIKEETSMLREELQNNSSTLDECKTMLQELIVVNKFLPLPPCLIKLVSDAFKCKICLRAPMTPPVIATRCCNVLIGCSICTNEWFSGDGGLDKSCPNLREPRVMHKLFSSRVSTIFEGFKNLWQTHLQGMRRRVS</sequence>
<feature type="non-terminal residue" evidence="2">
    <location>
        <position position="376"/>
    </location>
</feature>
<evidence type="ECO:0000256" key="1">
    <source>
        <dbReference type="SAM" id="MobiDB-lite"/>
    </source>
</evidence>
<reference evidence="2 3" key="1">
    <citation type="submission" date="2022-05" db="EMBL/GenBank/DDBJ databases">
        <authorList>
            <consortium name="Genoscope - CEA"/>
            <person name="William W."/>
        </authorList>
    </citation>
    <scope>NUCLEOTIDE SEQUENCE [LARGE SCALE GENOMIC DNA]</scope>
</reference>
<accession>A0ABN8N3M2</accession>
<protein>
    <submittedName>
        <fullName evidence="2">Uncharacterized protein</fullName>
    </submittedName>
</protein>
<keyword evidence="3" id="KW-1185">Reference proteome</keyword>
<dbReference type="Proteomes" id="UP001159405">
    <property type="component" value="Unassembled WGS sequence"/>
</dbReference>
<dbReference type="EMBL" id="CALNXK010000008">
    <property type="protein sequence ID" value="CAH3040922.1"/>
    <property type="molecule type" value="Genomic_DNA"/>
</dbReference>